<gene>
    <name evidence="8" type="ORF">A4A58_12460</name>
</gene>
<dbReference type="Gene3D" id="2.40.160.20">
    <property type="match status" value="1"/>
</dbReference>
<feature type="domain" description="Outer membrane protein beta-barrel" evidence="7">
    <location>
        <begin position="19"/>
        <end position="221"/>
    </location>
</feature>
<dbReference type="InterPro" id="IPR027385">
    <property type="entry name" value="Beta-barrel_OMP"/>
</dbReference>
<evidence type="ECO:0000259" key="7">
    <source>
        <dbReference type="Pfam" id="PF13505"/>
    </source>
</evidence>
<dbReference type="Proteomes" id="UP000076574">
    <property type="component" value="Unassembled WGS sequence"/>
</dbReference>
<keyword evidence="2 6" id="KW-0732">Signal</keyword>
<keyword evidence="3" id="KW-0472">Membrane</keyword>
<dbReference type="EMBL" id="LVYV01000034">
    <property type="protein sequence ID" value="KZD21911.1"/>
    <property type="molecule type" value="Genomic_DNA"/>
</dbReference>
<evidence type="ECO:0000256" key="1">
    <source>
        <dbReference type="ARBA" id="ARBA00004442"/>
    </source>
</evidence>
<keyword evidence="4" id="KW-0998">Cell outer membrane</keyword>
<dbReference type="OrthoDB" id="8455142at2"/>
<dbReference type="STRING" id="943830.A4A58_12460"/>
<dbReference type="PANTHER" id="PTHR34001">
    <property type="entry name" value="BLL7405 PROTEIN"/>
    <property type="match status" value="1"/>
</dbReference>
<feature type="signal peptide" evidence="6">
    <location>
        <begin position="1"/>
        <end position="29"/>
    </location>
</feature>
<dbReference type="GO" id="GO:0009279">
    <property type="term" value="C:cell outer membrane"/>
    <property type="evidence" value="ECO:0007669"/>
    <property type="project" value="UniProtKB-SubCell"/>
</dbReference>
<organism evidence="8 9">
    <name type="scientific">Tardiphaga robiniae</name>
    <dbReference type="NCBI Taxonomy" id="943830"/>
    <lineage>
        <taxon>Bacteria</taxon>
        <taxon>Pseudomonadati</taxon>
        <taxon>Pseudomonadota</taxon>
        <taxon>Alphaproteobacteria</taxon>
        <taxon>Hyphomicrobiales</taxon>
        <taxon>Nitrobacteraceae</taxon>
        <taxon>Tardiphaga</taxon>
    </lineage>
</organism>
<evidence type="ECO:0000256" key="5">
    <source>
        <dbReference type="ARBA" id="ARBA00038306"/>
    </source>
</evidence>
<protein>
    <recommendedName>
        <fullName evidence="7">Outer membrane protein beta-barrel domain-containing protein</fullName>
    </recommendedName>
</protein>
<dbReference type="AlphaFoldDB" id="A0A161R033"/>
<evidence type="ECO:0000313" key="9">
    <source>
        <dbReference type="Proteomes" id="UP000076574"/>
    </source>
</evidence>
<sequence>MTLENSMNNWKASSALVLAVVLAAGVAHAADLPYRKADPVYAPALPAAFSWTGFYAGASVGGGFSGTDAFNSYLGTSGGKADGVVGGLQVGYNYQVSSRFVVGIENDFMASGLKTSRNGINEVSLPFYGTGRGRAGVTFMDSHLLVYGTGGMAFGEVKDSGIDKMRIGWTAGGGVEWAFRQNWSAKVEYLYTDLYRNLKKDDLPDRTQKFQTITVGVNYHF</sequence>
<evidence type="ECO:0000256" key="6">
    <source>
        <dbReference type="SAM" id="SignalP"/>
    </source>
</evidence>
<accession>A0A161R033</accession>
<reference evidence="8 9" key="1">
    <citation type="submission" date="2016-03" db="EMBL/GenBank/DDBJ databases">
        <title>Microsymbionts genomes from the relict species Vavilovia formosa (Stev.) Fed.</title>
        <authorList>
            <person name="Kopat V."/>
            <person name="Chirak E."/>
            <person name="Kimeklis A."/>
            <person name="Andronov E."/>
        </authorList>
    </citation>
    <scope>NUCLEOTIDE SEQUENCE [LARGE SCALE GENOMIC DNA]</scope>
    <source>
        <strain evidence="8 9">Vaf07</strain>
    </source>
</reference>
<evidence type="ECO:0000256" key="3">
    <source>
        <dbReference type="ARBA" id="ARBA00023136"/>
    </source>
</evidence>
<comment type="similarity">
    <text evidence="5">Belongs to the Omp25/RopB family.</text>
</comment>
<evidence type="ECO:0000313" key="8">
    <source>
        <dbReference type="EMBL" id="KZD21911.1"/>
    </source>
</evidence>
<name>A0A161R033_9BRAD</name>
<comment type="subcellular location">
    <subcellularLocation>
        <location evidence="1">Cell outer membrane</location>
    </subcellularLocation>
</comment>
<evidence type="ECO:0000256" key="2">
    <source>
        <dbReference type="ARBA" id="ARBA00022729"/>
    </source>
</evidence>
<dbReference type="SUPFAM" id="SSF56925">
    <property type="entry name" value="OMPA-like"/>
    <property type="match status" value="1"/>
</dbReference>
<proteinExistence type="inferred from homology"/>
<feature type="chain" id="PRO_5007825432" description="Outer membrane protein beta-barrel domain-containing protein" evidence="6">
    <location>
        <begin position="30"/>
        <end position="221"/>
    </location>
</feature>
<dbReference type="RefSeq" id="WP_068736001.1">
    <property type="nucleotide sequence ID" value="NZ_LVYV01000034.1"/>
</dbReference>
<dbReference type="InterPro" id="IPR051692">
    <property type="entry name" value="OMP-like"/>
</dbReference>
<evidence type="ECO:0000256" key="4">
    <source>
        <dbReference type="ARBA" id="ARBA00023237"/>
    </source>
</evidence>
<dbReference type="Pfam" id="PF13505">
    <property type="entry name" value="OMP_b-brl"/>
    <property type="match status" value="1"/>
</dbReference>
<comment type="caution">
    <text evidence="8">The sequence shown here is derived from an EMBL/GenBank/DDBJ whole genome shotgun (WGS) entry which is preliminary data.</text>
</comment>
<dbReference type="PANTHER" id="PTHR34001:SF3">
    <property type="entry name" value="BLL7405 PROTEIN"/>
    <property type="match status" value="1"/>
</dbReference>
<dbReference type="InterPro" id="IPR011250">
    <property type="entry name" value="OMP/PagP_B-barrel"/>
</dbReference>
<keyword evidence="9" id="KW-1185">Reference proteome</keyword>